<sequence length="522" mass="58412">MMDTELSQKLRAQGAITTPGAPFEDSRKQEIDGLVAKGVFELVPYNPHIMDGLRIFNSRLVNEVKSKATNAPYEKLRLVVQAYNDEGKKEILTQSPTIQHVSQRLILALAPSLKTMCKLYLRDISQAYVQSTTMLSREIIAKPPKEISASLPPFTVMRVMKPLYRIPEAGTHWFGTYQGHHCTKLFMVPSTHNPCLLVTNKAELFGIVGMQTDDTLFLGNKAFATLENDELAKAKLLAKLVEVLSTETPLIFNGGRLISDGNNITLVQKDQGDRIKLINPKSESFKQAYVEQRACGAYIATICQPEAAFDLSVAAQHQEPTHLEVKALNKQLEWQQNNKQRGICFIPTKLDTAKLFVFIDGTFANNKDFSSQIGFVIVLANESSTGDEFTVKGNIIHWSSIKCKRITRSVLALELYAMVHGVDIAIAINTTFKMITKQLGIGEIPTVICKDSFSLYKCMVKLGTIKEKRLMIDIMAIQQLYKQRELSEIRWINGNDNLADAMTKTNPTKALQTLINTNELLI</sequence>
<feature type="domain" description="Reverse transcriptase Ty1/copia-type" evidence="2">
    <location>
        <begin position="57"/>
        <end position="228"/>
    </location>
</feature>
<dbReference type="Pfam" id="PF07727">
    <property type="entry name" value="RVT_2"/>
    <property type="match status" value="1"/>
</dbReference>
<accession>A0A1W5D854</accession>
<keyword evidence="4" id="KW-1185">Reference proteome</keyword>
<evidence type="ECO:0000259" key="2">
    <source>
        <dbReference type="Pfam" id="PF07727"/>
    </source>
</evidence>
<dbReference type="InterPro" id="IPR013103">
    <property type="entry name" value="RVT_2"/>
</dbReference>
<dbReference type="Proteomes" id="UP000192927">
    <property type="component" value="Unassembled WGS sequence"/>
</dbReference>
<evidence type="ECO:0000313" key="4">
    <source>
        <dbReference type="Proteomes" id="UP000192927"/>
    </source>
</evidence>
<dbReference type="EMBL" id="FWEW01003475">
    <property type="protein sequence ID" value="SLM39225.1"/>
    <property type="molecule type" value="Genomic_DNA"/>
</dbReference>
<dbReference type="InterPro" id="IPR036397">
    <property type="entry name" value="RNaseH_sf"/>
</dbReference>
<feature type="region of interest" description="Disordered" evidence="1">
    <location>
        <begin position="1"/>
        <end position="24"/>
    </location>
</feature>
<dbReference type="AlphaFoldDB" id="A0A1W5D854"/>
<name>A0A1W5D854_9LECA</name>
<evidence type="ECO:0000256" key="1">
    <source>
        <dbReference type="SAM" id="MobiDB-lite"/>
    </source>
</evidence>
<evidence type="ECO:0000313" key="3">
    <source>
        <dbReference type="EMBL" id="SLM39225.1"/>
    </source>
</evidence>
<organism evidence="3 4">
    <name type="scientific">Lasallia pustulata</name>
    <dbReference type="NCBI Taxonomy" id="136370"/>
    <lineage>
        <taxon>Eukaryota</taxon>
        <taxon>Fungi</taxon>
        <taxon>Dikarya</taxon>
        <taxon>Ascomycota</taxon>
        <taxon>Pezizomycotina</taxon>
        <taxon>Lecanoromycetes</taxon>
        <taxon>OSLEUM clade</taxon>
        <taxon>Umbilicariomycetidae</taxon>
        <taxon>Umbilicariales</taxon>
        <taxon>Umbilicariaceae</taxon>
        <taxon>Lasallia</taxon>
    </lineage>
</organism>
<reference evidence="4" key="1">
    <citation type="submission" date="2017-03" db="EMBL/GenBank/DDBJ databases">
        <authorList>
            <person name="Sharma R."/>
            <person name="Thines M."/>
        </authorList>
    </citation>
    <scope>NUCLEOTIDE SEQUENCE [LARGE SCALE GENOMIC DNA]</scope>
</reference>
<proteinExistence type="predicted"/>
<dbReference type="Gene3D" id="3.30.420.10">
    <property type="entry name" value="Ribonuclease H-like superfamily/Ribonuclease H"/>
    <property type="match status" value="1"/>
</dbReference>
<dbReference type="GO" id="GO:0003676">
    <property type="term" value="F:nucleic acid binding"/>
    <property type="evidence" value="ECO:0007669"/>
    <property type="project" value="InterPro"/>
</dbReference>
<protein>
    <submittedName>
        <fullName evidence="3">Integrase core domain protein</fullName>
    </submittedName>
</protein>